<protein>
    <submittedName>
        <fullName evidence="3">Glycosyltransferase involved in cell wall biosynthesis</fullName>
    </submittedName>
</protein>
<accession>A0A3D9IUA4</accession>
<dbReference type="PANTHER" id="PTHR46401">
    <property type="entry name" value="GLYCOSYLTRANSFERASE WBBK-RELATED"/>
    <property type="match status" value="1"/>
</dbReference>
<organism evidence="3 4">
    <name type="scientific">Cohnella lupini</name>
    <dbReference type="NCBI Taxonomy" id="1294267"/>
    <lineage>
        <taxon>Bacteria</taxon>
        <taxon>Bacillati</taxon>
        <taxon>Bacillota</taxon>
        <taxon>Bacilli</taxon>
        <taxon>Bacillales</taxon>
        <taxon>Paenibacillaceae</taxon>
        <taxon>Cohnella</taxon>
    </lineage>
</organism>
<dbReference type="CDD" id="cd03801">
    <property type="entry name" value="GT4_PimA-like"/>
    <property type="match status" value="1"/>
</dbReference>
<reference evidence="3 4" key="1">
    <citation type="submission" date="2018-07" db="EMBL/GenBank/DDBJ databases">
        <title>Genomic Encyclopedia of Type Strains, Phase III (KMG-III): the genomes of soil and plant-associated and newly described type strains.</title>
        <authorList>
            <person name="Whitman W."/>
        </authorList>
    </citation>
    <scope>NUCLEOTIDE SEQUENCE [LARGE SCALE GENOMIC DNA]</scope>
    <source>
        <strain evidence="3 4">CECT 8236</strain>
    </source>
</reference>
<dbReference type="Gene3D" id="3.40.50.2000">
    <property type="entry name" value="Glycogen Phosphorylase B"/>
    <property type="match status" value="2"/>
</dbReference>
<dbReference type="OrthoDB" id="9790710at2"/>
<dbReference type="EMBL" id="QRDY01000002">
    <property type="protein sequence ID" value="RED65089.1"/>
    <property type="molecule type" value="Genomic_DNA"/>
</dbReference>
<feature type="domain" description="Glycosyltransferase subfamily 4-like N-terminal" evidence="2">
    <location>
        <begin position="74"/>
        <end position="148"/>
    </location>
</feature>
<proteinExistence type="predicted"/>
<comment type="caution">
    <text evidence="3">The sequence shown here is derived from an EMBL/GenBank/DDBJ whole genome shotgun (WGS) entry which is preliminary data.</text>
</comment>
<dbReference type="Pfam" id="PF13439">
    <property type="entry name" value="Glyco_transf_4"/>
    <property type="match status" value="1"/>
</dbReference>
<dbReference type="InterPro" id="IPR028098">
    <property type="entry name" value="Glyco_trans_4-like_N"/>
</dbReference>
<dbReference type="AlphaFoldDB" id="A0A3D9IUA4"/>
<evidence type="ECO:0000313" key="3">
    <source>
        <dbReference type="EMBL" id="RED65089.1"/>
    </source>
</evidence>
<evidence type="ECO:0000259" key="1">
    <source>
        <dbReference type="Pfam" id="PF00534"/>
    </source>
</evidence>
<dbReference type="RefSeq" id="WP_147304143.1">
    <property type="nucleotide sequence ID" value="NZ_QRDY01000002.1"/>
</dbReference>
<name>A0A3D9IUA4_9BACL</name>
<evidence type="ECO:0000259" key="2">
    <source>
        <dbReference type="Pfam" id="PF13439"/>
    </source>
</evidence>
<dbReference type="SUPFAM" id="SSF53756">
    <property type="entry name" value="UDP-Glycosyltransferase/glycogen phosphorylase"/>
    <property type="match status" value="1"/>
</dbReference>
<evidence type="ECO:0000313" key="4">
    <source>
        <dbReference type="Proteomes" id="UP000256869"/>
    </source>
</evidence>
<dbReference type="Pfam" id="PF00534">
    <property type="entry name" value="Glycos_transf_1"/>
    <property type="match status" value="1"/>
</dbReference>
<dbReference type="GO" id="GO:0016757">
    <property type="term" value="F:glycosyltransferase activity"/>
    <property type="evidence" value="ECO:0007669"/>
    <property type="project" value="InterPro"/>
</dbReference>
<dbReference type="PANTHER" id="PTHR46401:SF8">
    <property type="entry name" value="BLL6006 PROTEIN"/>
    <property type="match status" value="1"/>
</dbReference>
<feature type="domain" description="Glycosyl transferase family 1" evidence="1">
    <location>
        <begin position="162"/>
        <end position="311"/>
    </location>
</feature>
<gene>
    <name evidence="3" type="ORF">DFP95_102511</name>
</gene>
<keyword evidence="3" id="KW-0808">Transferase</keyword>
<dbReference type="Proteomes" id="UP000256869">
    <property type="component" value="Unassembled WGS sequence"/>
</dbReference>
<keyword evidence="4" id="KW-1185">Reference proteome</keyword>
<sequence>MATITVFMLPIRLDGNKYIELLVASLENRAISVKAFDKRTFYKMKRGDVLHLHWPSFNYSGNNGMKTLLKSSAFVLLLTYLRIRGIKIVWTVHNVWPHQGGPSRFNRLMRTFLCAFCSRIILMGASVKEELVRNFKATEKKMLIVPHGHYKEAYPSFGLDVRERFGIPKNAYLFAFIGQISPYKGIDRLLGSFEKLSDEGVHLLIAGKPSQDLEFSIRTAAERDMRVHLSLSFVDDSEVADYVLSSDCLVLPYRNITTSGTAILALTYSKPVIAPDIGLLREYTTPETSILYNPSEPDGLTNSMAEMMRRKTMFDNKRPYERKLEELDWTKVSELLLNAYGRQAKAE</sequence>
<dbReference type="InterPro" id="IPR001296">
    <property type="entry name" value="Glyco_trans_1"/>
</dbReference>